<dbReference type="EMBL" id="JBIRPU010000016">
    <property type="protein sequence ID" value="MFI0795181.1"/>
    <property type="molecule type" value="Genomic_DNA"/>
</dbReference>
<feature type="compositionally biased region" description="Basic and acidic residues" evidence="1">
    <location>
        <begin position="10"/>
        <end position="19"/>
    </location>
</feature>
<reference evidence="2 3" key="1">
    <citation type="submission" date="2024-10" db="EMBL/GenBank/DDBJ databases">
        <title>The Natural Products Discovery Center: Release of the First 8490 Sequenced Strains for Exploring Actinobacteria Biosynthetic Diversity.</title>
        <authorList>
            <person name="Kalkreuter E."/>
            <person name="Kautsar S.A."/>
            <person name="Yang D."/>
            <person name="Bader C.D."/>
            <person name="Teijaro C.N."/>
            <person name="Fluegel L."/>
            <person name="Davis C.M."/>
            <person name="Simpson J.R."/>
            <person name="Lauterbach L."/>
            <person name="Steele A.D."/>
            <person name="Gui C."/>
            <person name="Meng S."/>
            <person name="Li G."/>
            <person name="Viehrig K."/>
            <person name="Ye F."/>
            <person name="Su P."/>
            <person name="Kiefer A.F."/>
            <person name="Nichols A."/>
            <person name="Cepeda A.J."/>
            <person name="Yan W."/>
            <person name="Fan B."/>
            <person name="Jiang Y."/>
            <person name="Adhikari A."/>
            <person name="Zheng C.-J."/>
            <person name="Schuster L."/>
            <person name="Cowan T.M."/>
            <person name="Smanski M.J."/>
            <person name="Chevrette M.G."/>
            <person name="De Carvalho L.P.S."/>
            <person name="Shen B."/>
        </authorList>
    </citation>
    <scope>NUCLEOTIDE SEQUENCE [LARGE SCALE GENOMIC DNA]</scope>
    <source>
        <strain evidence="2 3">NPDC021253</strain>
    </source>
</reference>
<evidence type="ECO:0000313" key="3">
    <source>
        <dbReference type="Proteomes" id="UP001611075"/>
    </source>
</evidence>
<proteinExistence type="predicted"/>
<evidence type="ECO:0000313" key="2">
    <source>
        <dbReference type="EMBL" id="MFI0795181.1"/>
    </source>
</evidence>
<accession>A0ABW7SRP9</accession>
<keyword evidence="3" id="KW-1185">Reference proteome</keyword>
<organism evidence="2 3">
    <name type="scientific">Micromonospora rubida</name>
    <dbReference type="NCBI Taxonomy" id="2697657"/>
    <lineage>
        <taxon>Bacteria</taxon>
        <taxon>Bacillati</taxon>
        <taxon>Actinomycetota</taxon>
        <taxon>Actinomycetes</taxon>
        <taxon>Micromonosporales</taxon>
        <taxon>Micromonosporaceae</taxon>
        <taxon>Micromonospora</taxon>
    </lineage>
</organism>
<comment type="caution">
    <text evidence="2">The sequence shown here is derived from an EMBL/GenBank/DDBJ whole genome shotgun (WGS) entry which is preliminary data.</text>
</comment>
<dbReference type="Proteomes" id="UP001611075">
    <property type="component" value="Unassembled WGS sequence"/>
</dbReference>
<dbReference type="RefSeq" id="WP_396682340.1">
    <property type="nucleotide sequence ID" value="NZ_JBIRPU010000016.1"/>
</dbReference>
<protein>
    <submittedName>
        <fullName evidence="2">Uncharacterized protein</fullName>
    </submittedName>
</protein>
<gene>
    <name evidence="2" type="ORF">ACH4OY_21250</name>
</gene>
<feature type="region of interest" description="Disordered" evidence="1">
    <location>
        <begin position="1"/>
        <end position="43"/>
    </location>
</feature>
<evidence type="ECO:0000256" key="1">
    <source>
        <dbReference type="SAM" id="MobiDB-lite"/>
    </source>
</evidence>
<name>A0ABW7SRP9_9ACTN</name>
<sequence length="43" mass="4666">MIESVNRSLRNADELHDQAAKATEAVQQPVKVLRNLNGPGGTH</sequence>